<organism evidence="1 2">
    <name type="scientific">Spirochaeta isovalerica</name>
    <dbReference type="NCBI Taxonomy" id="150"/>
    <lineage>
        <taxon>Bacteria</taxon>
        <taxon>Pseudomonadati</taxon>
        <taxon>Spirochaetota</taxon>
        <taxon>Spirochaetia</taxon>
        <taxon>Spirochaetales</taxon>
        <taxon>Spirochaetaceae</taxon>
        <taxon>Spirochaeta</taxon>
    </lineage>
</organism>
<dbReference type="Proteomes" id="UP000587760">
    <property type="component" value="Unassembled WGS sequence"/>
</dbReference>
<dbReference type="RefSeq" id="WP_184742347.1">
    <property type="nucleotide sequence ID" value="NZ_JACHGJ010000001.1"/>
</dbReference>
<dbReference type="EMBL" id="JACHGJ010000001">
    <property type="protein sequence ID" value="MBB6478473.1"/>
    <property type="molecule type" value="Genomic_DNA"/>
</dbReference>
<reference evidence="1 2" key="1">
    <citation type="submission" date="2020-08" db="EMBL/GenBank/DDBJ databases">
        <title>Genomic Encyclopedia of Type Strains, Phase IV (KMG-IV): sequencing the most valuable type-strain genomes for metagenomic binning, comparative biology and taxonomic classification.</title>
        <authorList>
            <person name="Goeker M."/>
        </authorList>
    </citation>
    <scope>NUCLEOTIDE SEQUENCE [LARGE SCALE GENOMIC DNA]</scope>
    <source>
        <strain evidence="1 2">DSM 2461</strain>
    </source>
</reference>
<protein>
    <submittedName>
        <fullName evidence="1">Uncharacterized protein</fullName>
    </submittedName>
</protein>
<comment type="caution">
    <text evidence="1">The sequence shown here is derived from an EMBL/GenBank/DDBJ whole genome shotgun (WGS) entry which is preliminary data.</text>
</comment>
<sequence>MSKDAFPVNKLSTSNLSEVGYLMERNHRIVGVKLDKGAYGIQELFVSMEGENIELDHKIFLGNGSVVLGKVPEILEAIQNQIWKDQVRGETRSLENSPRMGGSLS</sequence>
<gene>
    <name evidence="1" type="ORF">HNR50_000106</name>
</gene>
<dbReference type="AlphaFoldDB" id="A0A841R3U6"/>
<name>A0A841R3U6_9SPIO</name>
<keyword evidence="2" id="KW-1185">Reference proteome</keyword>
<proteinExistence type="predicted"/>
<accession>A0A841R3U6</accession>
<evidence type="ECO:0000313" key="1">
    <source>
        <dbReference type="EMBL" id="MBB6478473.1"/>
    </source>
</evidence>
<evidence type="ECO:0000313" key="2">
    <source>
        <dbReference type="Proteomes" id="UP000587760"/>
    </source>
</evidence>